<dbReference type="PROSITE" id="PS01124">
    <property type="entry name" value="HTH_ARAC_FAMILY_2"/>
    <property type="match status" value="1"/>
</dbReference>
<dbReference type="HOGENOM" id="CLU_000445_88_6_9"/>
<dbReference type="AlphaFoldDB" id="I0BQS4"/>
<name>I0BQS4_9BACL</name>
<dbReference type="SMART" id="SM00342">
    <property type="entry name" value="HTH_ARAC"/>
    <property type="match status" value="1"/>
</dbReference>
<dbReference type="KEGG" id="pmw:B2K_29165"/>
<dbReference type="GO" id="GO:0043565">
    <property type="term" value="F:sequence-specific DNA binding"/>
    <property type="evidence" value="ECO:0007669"/>
    <property type="project" value="InterPro"/>
</dbReference>
<organism evidence="5 6">
    <name type="scientific">Paenibacillus mucilaginosus K02</name>
    <dbReference type="NCBI Taxonomy" id="997761"/>
    <lineage>
        <taxon>Bacteria</taxon>
        <taxon>Bacillati</taxon>
        <taxon>Bacillota</taxon>
        <taxon>Bacilli</taxon>
        <taxon>Bacillales</taxon>
        <taxon>Paenibacillaceae</taxon>
        <taxon>Paenibacillus</taxon>
    </lineage>
</organism>
<accession>I0BQS4</accession>
<evidence type="ECO:0000313" key="5">
    <source>
        <dbReference type="EMBL" id="AFH64721.2"/>
    </source>
</evidence>
<dbReference type="PRINTS" id="PR00032">
    <property type="entry name" value="HTHARAC"/>
</dbReference>
<evidence type="ECO:0000313" key="6">
    <source>
        <dbReference type="Proteomes" id="UP000007392"/>
    </source>
</evidence>
<keyword evidence="2" id="KW-0238">DNA-binding</keyword>
<dbReference type="InterPro" id="IPR050204">
    <property type="entry name" value="AraC_XylS_family_regulators"/>
</dbReference>
<evidence type="ECO:0000256" key="3">
    <source>
        <dbReference type="ARBA" id="ARBA00023163"/>
    </source>
</evidence>
<evidence type="ECO:0000256" key="2">
    <source>
        <dbReference type="ARBA" id="ARBA00023125"/>
    </source>
</evidence>
<dbReference type="PANTHER" id="PTHR46796">
    <property type="entry name" value="HTH-TYPE TRANSCRIPTIONAL ACTIVATOR RHAS-RELATED"/>
    <property type="match status" value="1"/>
</dbReference>
<dbReference type="GO" id="GO:0003700">
    <property type="term" value="F:DNA-binding transcription factor activity"/>
    <property type="evidence" value="ECO:0007669"/>
    <property type="project" value="InterPro"/>
</dbReference>
<dbReference type="SUPFAM" id="SSF51215">
    <property type="entry name" value="Regulatory protein AraC"/>
    <property type="match status" value="1"/>
</dbReference>
<dbReference type="Gene3D" id="2.60.120.280">
    <property type="entry name" value="Regulatory protein AraC"/>
    <property type="match status" value="1"/>
</dbReference>
<dbReference type="InterPro" id="IPR009057">
    <property type="entry name" value="Homeodomain-like_sf"/>
</dbReference>
<dbReference type="InterPro" id="IPR003313">
    <property type="entry name" value="AraC-bd"/>
</dbReference>
<dbReference type="Pfam" id="PF02311">
    <property type="entry name" value="AraC_binding"/>
    <property type="match status" value="1"/>
</dbReference>
<dbReference type="InterPro" id="IPR037923">
    <property type="entry name" value="HTH-like"/>
</dbReference>
<reference evidence="5 6" key="1">
    <citation type="submission" date="2013-06" db="EMBL/GenBank/DDBJ databases">
        <title>Complete genome sequence of Paenibacillus mucilaginosus K02.</title>
        <authorList>
            <person name="Xiao B."/>
            <person name="Sun L."/>
            <person name="Xiao L."/>
            <person name="Lian B."/>
        </authorList>
    </citation>
    <scope>NUCLEOTIDE SEQUENCE [LARGE SCALE GENOMIC DNA]</scope>
    <source>
        <strain evidence="5 6">K02</strain>
    </source>
</reference>
<dbReference type="InterPro" id="IPR020449">
    <property type="entry name" value="Tscrpt_reg_AraC-type_HTH"/>
</dbReference>
<dbReference type="SUPFAM" id="SSF46689">
    <property type="entry name" value="Homeodomain-like"/>
    <property type="match status" value="2"/>
</dbReference>
<proteinExistence type="predicted"/>
<dbReference type="Proteomes" id="UP000007392">
    <property type="component" value="Chromosome"/>
</dbReference>
<sequence length="297" mass="33466">MNFLQSSTPQGVYGFRFQDTPGDAFYQLFALGHEVRSGPSYSWDGLQRSDGPLLLLQYTVSGHGFLEAGGRVHRIGPGQAFLVDIPSRHRYYASPEGEPWEFYFILLRPYGLETHWKHITERTGPAADIPPDSPVVHLLQDAFHAAARGRITDGYLASSLVYRLVMELLRFSSARRRDKEHWPPAIRTAALRLEADYASLPGMEEIAKEAGMSASHFTRSFHRATGYTPVEYLTKIRIEASFDLLRRSSLPIEEVAKAVGYSGGSYFSRVFREWVGFSPGDFRSGREVTALQHVTFD</sequence>
<dbReference type="InterPro" id="IPR018060">
    <property type="entry name" value="HTH_AraC"/>
</dbReference>
<protein>
    <submittedName>
        <fullName evidence="5">Transcriptional regulator</fullName>
    </submittedName>
</protein>
<feature type="domain" description="HTH araC/xylS-type" evidence="4">
    <location>
        <begin position="187"/>
        <end position="285"/>
    </location>
</feature>
<dbReference type="EMBL" id="CP003422">
    <property type="protein sequence ID" value="AFH64721.2"/>
    <property type="molecule type" value="Genomic_DNA"/>
</dbReference>
<dbReference type="Pfam" id="PF12833">
    <property type="entry name" value="HTH_18"/>
    <property type="match status" value="1"/>
</dbReference>
<evidence type="ECO:0000256" key="1">
    <source>
        <dbReference type="ARBA" id="ARBA00023015"/>
    </source>
</evidence>
<evidence type="ECO:0000259" key="4">
    <source>
        <dbReference type="PROSITE" id="PS01124"/>
    </source>
</evidence>
<gene>
    <name evidence="5" type="ORF">B2K_29165</name>
</gene>
<dbReference type="Gene3D" id="1.10.10.60">
    <property type="entry name" value="Homeodomain-like"/>
    <property type="match status" value="2"/>
</dbReference>
<keyword evidence="3" id="KW-0804">Transcription</keyword>
<keyword evidence="1" id="KW-0805">Transcription regulation</keyword>